<dbReference type="Proteomes" id="UP000800040">
    <property type="component" value="Unassembled WGS sequence"/>
</dbReference>
<dbReference type="EMBL" id="ML975373">
    <property type="protein sequence ID" value="KAF1831121.1"/>
    <property type="molecule type" value="Genomic_DNA"/>
</dbReference>
<dbReference type="AlphaFoldDB" id="A0A6A5K2V6"/>
<protein>
    <submittedName>
        <fullName evidence="1">Uncharacterized protein</fullName>
    </submittedName>
</protein>
<evidence type="ECO:0000313" key="2">
    <source>
        <dbReference type="Proteomes" id="UP000800040"/>
    </source>
</evidence>
<organism evidence="1 2">
    <name type="scientific">Decorospora gaudefroyi</name>
    <dbReference type="NCBI Taxonomy" id="184978"/>
    <lineage>
        <taxon>Eukaryota</taxon>
        <taxon>Fungi</taxon>
        <taxon>Dikarya</taxon>
        <taxon>Ascomycota</taxon>
        <taxon>Pezizomycotina</taxon>
        <taxon>Dothideomycetes</taxon>
        <taxon>Pleosporomycetidae</taxon>
        <taxon>Pleosporales</taxon>
        <taxon>Pleosporineae</taxon>
        <taxon>Pleosporaceae</taxon>
        <taxon>Decorospora</taxon>
    </lineage>
</organism>
<dbReference type="OrthoDB" id="432970at2759"/>
<reference evidence="1" key="1">
    <citation type="submission" date="2020-01" db="EMBL/GenBank/DDBJ databases">
        <authorList>
            <consortium name="DOE Joint Genome Institute"/>
            <person name="Haridas S."/>
            <person name="Albert R."/>
            <person name="Binder M."/>
            <person name="Bloem J."/>
            <person name="Labutti K."/>
            <person name="Salamov A."/>
            <person name="Andreopoulos B."/>
            <person name="Baker S.E."/>
            <person name="Barry K."/>
            <person name="Bills G."/>
            <person name="Bluhm B.H."/>
            <person name="Cannon C."/>
            <person name="Castanera R."/>
            <person name="Culley D.E."/>
            <person name="Daum C."/>
            <person name="Ezra D."/>
            <person name="Gonzalez J.B."/>
            <person name="Henrissat B."/>
            <person name="Kuo A."/>
            <person name="Liang C."/>
            <person name="Lipzen A."/>
            <person name="Lutzoni F."/>
            <person name="Magnuson J."/>
            <person name="Mondo S."/>
            <person name="Nolan M."/>
            <person name="Ohm R."/>
            <person name="Pangilinan J."/>
            <person name="Park H.-J."/>
            <person name="Ramirez L."/>
            <person name="Alfaro M."/>
            <person name="Sun H."/>
            <person name="Tritt A."/>
            <person name="Yoshinaga Y."/>
            <person name="Zwiers L.-H."/>
            <person name="Turgeon B.G."/>
            <person name="Goodwin S.B."/>
            <person name="Spatafora J.W."/>
            <person name="Crous P.W."/>
            <person name="Grigoriev I.V."/>
        </authorList>
    </citation>
    <scope>NUCLEOTIDE SEQUENCE</scope>
    <source>
        <strain evidence="1">P77</strain>
    </source>
</reference>
<evidence type="ECO:0000313" key="1">
    <source>
        <dbReference type="EMBL" id="KAF1831121.1"/>
    </source>
</evidence>
<gene>
    <name evidence="1" type="ORF">BDW02DRAFT_70246</name>
</gene>
<keyword evidence="2" id="KW-1185">Reference proteome</keyword>
<accession>A0A6A5K2V6</accession>
<sequence>MKPFPVHLFKDQATLESVLVHNSCMEAMVFLHKFAIEFLGDISSKPREVSVRMKAPRLRICFKSTHVPEIGTPDSIYHNIYLVGLNDDEIWAIDPTGAQFGYYEPLCSWGTFQERISDVQRVEEFGYIRDKVFYDHASYPVKLLISLQAEKDDLVKKVEDWLDAWATLHGRELKPRPAARARRNFRVHQA</sequence>
<proteinExistence type="predicted"/>
<name>A0A6A5K2V6_9PLEO</name>